<accession>A0A401GBD6</accession>
<keyword evidence="2" id="KW-1185">Reference proteome</keyword>
<comment type="caution">
    <text evidence="1">The sequence shown here is derived from an EMBL/GenBank/DDBJ whole genome shotgun (WGS) entry which is preliminary data.</text>
</comment>
<evidence type="ECO:0000313" key="1">
    <source>
        <dbReference type="EMBL" id="GBE79490.1"/>
    </source>
</evidence>
<sequence>MKDAAPSPVYYLHIVEEEAEEENPVPEPLYYSMEPEDDEDYLFAGIEKEVYGAYKCVDRKVKPVPGVFPEGARVHCAFPEDPLASLPLLTPHLPDFTPGMQLTQEQMEEMNIKPDGFLRPEEEKLFKHILRLNEAALAFEDTDRGMFREDYFSPYIIPIVLHKLWEFSNIPIPPGIKEKVIKLLKEKMAARVYEASQSLYRS</sequence>
<reference evidence="1 2" key="1">
    <citation type="journal article" date="2018" name="Sci. Rep.">
        <title>Genome sequence of the cauliflower mushroom Sparassis crispa (Hanabiratake) and its association with beneficial usage.</title>
        <authorList>
            <person name="Kiyama R."/>
            <person name="Furutani Y."/>
            <person name="Kawaguchi K."/>
            <person name="Nakanishi T."/>
        </authorList>
    </citation>
    <scope>NUCLEOTIDE SEQUENCE [LARGE SCALE GENOMIC DNA]</scope>
</reference>
<dbReference type="AlphaFoldDB" id="A0A401GBD6"/>
<dbReference type="Proteomes" id="UP000287166">
    <property type="component" value="Unassembled WGS sequence"/>
</dbReference>
<name>A0A401GBD6_9APHY</name>
<organism evidence="1 2">
    <name type="scientific">Sparassis crispa</name>
    <dbReference type="NCBI Taxonomy" id="139825"/>
    <lineage>
        <taxon>Eukaryota</taxon>
        <taxon>Fungi</taxon>
        <taxon>Dikarya</taxon>
        <taxon>Basidiomycota</taxon>
        <taxon>Agaricomycotina</taxon>
        <taxon>Agaricomycetes</taxon>
        <taxon>Polyporales</taxon>
        <taxon>Sparassidaceae</taxon>
        <taxon>Sparassis</taxon>
    </lineage>
</organism>
<proteinExistence type="predicted"/>
<evidence type="ECO:0000313" key="2">
    <source>
        <dbReference type="Proteomes" id="UP000287166"/>
    </source>
</evidence>
<dbReference type="InParanoid" id="A0A401GBD6"/>
<dbReference type="OrthoDB" id="5599163at2759"/>
<dbReference type="RefSeq" id="XP_027610403.1">
    <property type="nucleotide sequence ID" value="XM_027754602.1"/>
</dbReference>
<protein>
    <submittedName>
        <fullName evidence="1">Uncharacterized protein</fullName>
    </submittedName>
</protein>
<gene>
    <name evidence="1" type="ORF">SCP_0206900</name>
</gene>
<dbReference type="EMBL" id="BFAD01000002">
    <property type="protein sequence ID" value="GBE79490.1"/>
    <property type="molecule type" value="Genomic_DNA"/>
</dbReference>
<dbReference type="GeneID" id="38776407"/>